<protein>
    <recommendedName>
        <fullName evidence="2">DUF4283 domain-containing protein</fullName>
    </recommendedName>
</protein>
<dbReference type="Pfam" id="PF14111">
    <property type="entry name" value="DUF4283"/>
    <property type="match status" value="1"/>
</dbReference>
<dbReference type="PANTHER" id="PTHR31286:SF180">
    <property type="entry name" value="OS10G0362600 PROTEIN"/>
    <property type="match status" value="1"/>
</dbReference>
<accession>A0ABR2R8E5</accession>
<organism evidence="3 4">
    <name type="scientific">Hibiscus sabdariffa</name>
    <name type="common">roselle</name>
    <dbReference type="NCBI Taxonomy" id="183260"/>
    <lineage>
        <taxon>Eukaryota</taxon>
        <taxon>Viridiplantae</taxon>
        <taxon>Streptophyta</taxon>
        <taxon>Embryophyta</taxon>
        <taxon>Tracheophyta</taxon>
        <taxon>Spermatophyta</taxon>
        <taxon>Magnoliopsida</taxon>
        <taxon>eudicotyledons</taxon>
        <taxon>Gunneridae</taxon>
        <taxon>Pentapetalae</taxon>
        <taxon>rosids</taxon>
        <taxon>malvids</taxon>
        <taxon>Malvales</taxon>
        <taxon>Malvaceae</taxon>
        <taxon>Malvoideae</taxon>
        <taxon>Hibiscus</taxon>
    </lineage>
</organism>
<evidence type="ECO:0000313" key="4">
    <source>
        <dbReference type="Proteomes" id="UP001396334"/>
    </source>
</evidence>
<feature type="region of interest" description="Disordered" evidence="1">
    <location>
        <begin position="478"/>
        <end position="504"/>
    </location>
</feature>
<reference evidence="3 4" key="1">
    <citation type="journal article" date="2024" name="G3 (Bethesda)">
        <title>Genome assembly of Hibiscus sabdariffa L. provides insights into metabolisms of medicinal natural products.</title>
        <authorList>
            <person name="Kim T."/>
        </authorList>
    </citation>
    <scope>NUCLEOTIDE SEQUENCE [LARGE SCALE GENOMIC DNA]</scope>
    <source>
        <strain evidence="3">TK-2024</strain>
        <tissue evidence="3">Old leaves</tissue>
    </source>
</reference>
<feature type="domain" description="DUF4283" evidence="2">
    <location>
        <begin position="331"/>
        <end position="401"/>
    </location>
</feature>
<feature type="compositionally biased region" description="Polar residues" evidence="1">
    <location>
        <begin position="515"/>
        <end position="524"/>
    </location>
</feature>
<dbReference type="PANTHER" id="PTHR31286">
    <property type="entry name" value="GLYCINE-RICH CELL WALL STRUCTURAL PROTEIN 1.8-LIKE"/>
    <property type="match status" value="1"/>
</dbReference>
<dbReference type="EMBL" id="JBBPBN010000024">
    <property type="protein sequence ID" value="KAK9009197.1"/>
    <property type="molecule type" value="Genomic_DNA"/>
</dbReference>
<keyword evidence="4" id="KW-1185">Reference proteome</keyword>
<proteinExistence type="predicted"/>
<evidence type="ECO:0000259" key="2">
    <source>
        <dbReference type="Pfam" id="PF14111"/>
    </source>
</evidence>
<dbReference type="Proteomes" id="UP001396334">
    <property type="component" value="Unassembled WGS sequence"/>
</dbReference>
<comment type="caution">
    <text evidence="3">The sequence shown here is derived from an EMBL/GenBank/DDBJ whole genome shotgun (WGS) entry which is preliminary data.</text>
</comment>
<feature type="compositionally biased region" description="Polar residues" evidence="1">
    <location>
        <begin position="495"/>
        <end position="504"/>
    </location>
</feature>
<dbReference type="InterPro" id="IPR025558">
    <property type="entry name" value="DUF4283"/>
</dbReference>
<feature type="region of interest" description="Disordered" evidence="1">
    <location>
        <begin position="515"/>
        <end position="534"/>
    </location>
</feature>
<sequence length="706" mass="76703">MSIGSFKHANVYWTGKNALNFALHCNLIDATVIGVLLVWFLSAAVFWAAVEAVLLGNSPLSWLSFWANLSGRRSLAVQGPVYCLPRFPWLWDLQLAPFRMSSHPATAHDGFHLCKYLAGVAHGRHVALTICHDDEDRSIPPVRPVTPFGRSGLHPGLSGSLGPLECSGLDCLPFAGLDLLGLFIAVRPTCSWIASCTSHPGRPYVPYWTYWITFFLDSCTSHPGRPYVPYWTPYWITFLISQILLGLIDFLWKTHAAWPPSQVTHPPSPLCFLASHDPHPPDLLFGYLLAPCDLDCTPFFSFSRSLAPNPKKLPPVVTEISSEETVSSSWLVGSVLSVKPVEGDSVVRIFRSVWKAKNVSEIAELRSNFFLIKPSSAEAMDMILKRRPWVVHDDLFSIKPFIPAWNSDAYDFKLMTIWVRVYKLPLGAMNRDMGLQLGGCIVDIDLKKLQYGSWLRVKPQQPQPGPRKHSRIEYFSEGAPAPEPATADKAPPQSPRNQTAIPTEAANVNRQVDTAPTHVSSDGSPSAGVAGTGTGGATMPIVAVDSGVATEKGAGEATVPFAAETVAVPCDQAQGRSLPADSIQSGQPDSTVPAKAAENNAAACFSTAPVRSSKRTIQGRVFRAKYFRSGSLLDAGLPDHASYAWKGLYSALQDLRGGFLPLSDSRPTQYRWSGHDTGRVLGGFAQHSVVPSSSASAEAAAVLARL</sequence>
<evidence type="ECO:0000256" key="1">
    <source>
        <dbReference type="SAM" id="MobiDB-lite"/>
    </source>
</evidence>
<gene>
    <name evidence="3" type="ORF">V6N11_035742</name>
</gene>
<evidence type="ECO:0000313" key="3">
    <source>
        <dbReference type="EMBL" id="KAK9009197.1"/>
    </source>
</evidence>
<name>A0ABR2R8E5_9ROSI</name>
<dbReference type="InterPro" id="IPR040256">
    <property type="entry name" value="At4g02000-like"/>
</dbReference>